<comment type="caution">
    <text evidence="12">The sequence shown here is derived from an EMBL/GenBank/DDBJ whole genome shotgun (WGS) entry which is preliminary data.</text>
</comment>
<evidence type="ECO:0000256" key="1">
    <source>
        <dbReference type="ARBA" id="ARBA00004123"/>
    </source>
</evidence>
<accession>A0A445GAQ3</accession>
<keyword evidence="7 8" id="KW-0539">Nucleus</keyword>
<feature type="compositionally biased region" description="Polar residues" evidence="10">
    <location>
        <begin position="78"/>
        <end position="87"/>
    </location>
</feature>
<evidence type="ECO:0000313" key="13">
    <source>
        <dbReference type="Proteomes" id="UP000289340"/>
    </source>
</evidence>
<evidence type="ECO:0000256" key="8">
    <source>
        <dbReference type="PROSITE-ProRule" id="PRU00108"/>
    </source>
</evidence>
<keyword evidence="13" id="KW-1185">Reference proteome</keyword>
<dbReference type="GO" id="GO:0000981">
    <property type="term" value="F:DNA-binding transcription factor activity, RNA polymerase II-specific"/>
    <property type="evidence" value="ECO:0007669"/>
    <property type="project" value="InterPro"/>
</dbReference>
<dbReference type="PROSITE" id="PS00027">
    <property type="entry name" value="HOMEOBOX_1"/>
    <property type="match status" value="1"/>
</dbReference>
<dbReference type="InterPro" id="IPR009057">
    <property type="entry name" value="Homeodomain-like_sf"/>
</dbReference>
<dbReference type="SMART" id="SM00340">
    <property type="entry name" value="HALZ"/>
    <property type="match status" value="1"/>
</dbReference>
<dbReference type="Pfam" id="PF02183">
    <property type="entry name" value="HALZ"/>
    <property type="match status" value="1"/>
</dbReference>
<sequence>MSFHDTSNTGLGLGLGLGLVSFHDQSGNCMKSTNNDPMRESHKIKKVENPSSKCNNTYPSLTLGPPDDDDGDDDDEVNNNNQPSSKTESYEYFRPQVSSPSAVSSFSNSSSIKRERDQVLGGEEFEVVVEKVPTRVVGDVDEDGNPRKKLRLTKEQAAVLEENFREHSTLNPKQKQELAMKLNLRARQVEVWFQNRRARTKLKQTESDCELLKKCCDTLTVENKKLQKELQELKSMQATPVPLYMQIPAATLSICPSCERICGGNENNGDNNNNGSSHTTTLLIGSKTHHHSFYKSNNYPFPHSSSAAC</sequence>
<feature type="compositionally biased region" description="Low complexity" evidence="10">
    <location>
        <begin position="98"/>
        <end position="111"/>
    </location>
</feature>
<dbReference type="AlphaFoldDB" id="A0A445GAQ3"/>
<gene>
    <name evidence="12" type="ORF">D0Y65_046753</name>
</gene>
<feature type="DNA-binding region" description="Homeobox" evidence="8">
    <location>
        <begin position="145"/>
        <end position="204"/>
    </location>
</feature>
<evidence type="ECO:0000256" key="6">
    <source>
        <dbReference type="ARBA" id="ARBA00023163"/>
    </source>
</evidence>
<dbReference type="InterPro" id="IPR003106">
    <property type="entry name" value="Leu_zip_homeo"/>
</dbReference>
<dbReference type="Pfam" id="PF00046">
    <property type="entry name" value="Homeodomain"/>
    <property type="match status" value="1"/>
</dbReference>
<dbReference type="SMART" id="SM00389">
    <property type="entry name" value="HOX"/>
    <property type="match status" value="1"/>
</dbReference>
<feature type="region of interest" description="Disordered" evidence="10">
    <location>
        <begin position="28"/>
        <end position="119"/>
    </location>
</feature>
<comment type="subcellular location">
    <subcellularLocation>
        <location evidence="1 8 9">Nucleus</location>
    </subcellularLocation>
</comment>
<evidence type="ECO:0000256" key="7">
    <source>
        <dbReference type="ARBA" id="ARBA00023242"/>
    </source>
</evidence>
<dbReference type="PROSITE" id="PS50071">
    <property type="entry name" value="HOMEOBOX_2"/>
    <property type="match status" value="1"/>
</dbReference>
<evidence type="ECO:0000256" key="4">
    <source>
        <dbReference type="ARBA" id="ARBA00023125"/>
    </source>
</evidence>
<dbReference type="SMR" id="A0A445GAQ3"/>
<dbReference type="GO" id="GO:0043565">
    <property type="term" value="F:sequence-specific DNA binding"/>
    <property type="evidence" value="ECO:0007669"/>
    <property type="project" value="InterPro"/>
</dbReference>
<keyword evidence="5 8" id="KW-0371">Homeobox</keyword>
<evidence type="ECO:0000256" key="9">
    <source>
        <dbReference type="RuleBase" id="RU000682"/>
    </source>
</evidence>
<dbReference type="InterPro" id="IPR001356">
    <property type="entry name" value="HD"/>
</dbReference>
<dbReference type="EMBL" id="QZWG01000017">
    <property type="protein sequence ID" value="RZB58282.1"/>
    <property type="molecule type" value="Genomic_DNA"/>
</dbReference>
<dbReference type="GO" id="GO:0005634">
    <property type="term" value="C:nucleus"/>
    <property type="evidence" value="ECO:0007669"/>
    <property type="project" value="UniProtKB-SubCell"/>
</dbReference>
<dbReference type="Gene3D" id="1.10.10.60">
    <property type="entry name" value="Homeodomain-like"/>
    <property type="match status" value="1"/>
</dbReference>
<dbReference type="PANTHER" id="PTHR45714">
    <property type="entry name" value="HOMEOBOX-LEUCINE ZIPPER PROTEIN HAT14"/>
    <property type="match status" value="1"/>
</dbReference>
<organism evidence="12 13">
    <name type="scientific">Glycine soja</name>
    <name type="common">Wild soybean</name>
    <dbReference type="NCBI Taxonomy" id="3848"/>
    <lineage>
        <taxon>Eukaryota</taxon>
        <taxon>Viridiplantae</taxon>
        <taxon>Streptophyta</taxon>
        <taxon>Embryophyta</taxon>
        <taxon>Tracheophyta</taxon>
        <taxon>Spermatophyta</taxon>
        <taxon>Magnoliopsida</taxon>
        <taxon>eudicotyledons</taxon>
        <taxon>Gunneridae</taxon>
        <taxon>Pentapetalae</taxon>
        <taxon>rosids</taxon>
        <taxon>fabids</taxon>
        <taxon>Fabales</taxon>
        <taxon>Fabaceae</taxon>
        <taxon>Papilionoideae</taxon>
        <taxon>50 kb inversion clade</taxon>
        <taxon>NPAAA clade</taxon>
        <taxon>indigoferoid/millettioid clade</taxon>
        <taxon>Phaseoleae</taxon>
        <taxon>Glycine</taxon>
        <taxon>Glycine subgen. Soja</taxon>
    </lineage>
</organism>
<evidence type="ECO:0000313" key="12">
    <source>
        <dbReference type="EMBL" id="RZB58282.1"/>
    </source>
</evidence>
<evidence type="ECO:0000256" key="3">
    <source>
        <dbReference type="ARBA" id="ARBA00023015"/>
    </source>
</evidence>
<reference evidence="12 13" key="1">
    <citation type="submission" date="2018-09" db="EMBL/GenBank/DDBJ databases">
        <title>A high-quality reference genome of wild soybean provides a powerful tool to mine soybean genomes.</title>
        <authorList>
            <person name="Xie M."/>
            <person name="Chung C.Y.L."/>
            <person name="Li M.-W."/>
            <person name="Wong F.-L."/>
            <person name="Chan T.-F."/>
            <person name="Lam H.-M."/>
        </authorList>
    </citation>
    <scope>NUCLEOTIDE SEQUENCE [LARGE SCALE GENOMIC DNA]</scope>
    <source>
        <strain evidence="13">cv. W05</strain>
        <tissue evidence="12">Hypocotyl of etiolated seedlings</tissue>
    </source>
</reference>
<dbReference type="Proteomes" id="UP000289340">
    <property type="component" value="Chromosome 17"/>
</dbReference>
<evidence type="ECO:0000256" key="2">
    <source>
        <dbReference type="ARBA" id="ARBA00006074"/>
    </source>
</evidence>
<keyword evidence="3" id="KW-0805">Transcription regulation</keyword>
<dbReference type="CDD" id="cd00086">
    <property type="entry name" value="homeodomain"/>
    <property type="match status" value="1"/>
</dbReference>
<name>A0A445GAQ3_GLYSO</name>
<dbReference type="Gramene" id="XM_028353751.1">
    <property type="protein sequence ID" value="XP_028209552.1"/>
    <property type="gene ID" value="LOC114392567"/>
</dbReference>
<evidence type="ECO:0000256" key="10">
    <source>
        <dbReference type="SAM" id="MobiDB-lite"/>
    </source>
</evidence>
<dbReference type="InterPro" id="IPR017970">
    <property type="entry name" value="Homeobox_CS"/>
</dbReference>
<dbReference type="InterPro" id="IPR050762">
    <property type="entry name" value="HD-ZIP_Homeobox_LZ_Class_II"/>
</dbReference>
<feature type="compositionally biased region" description="Polar residues" evidence="10">
    <location>
        <begin position="49"/>
        <end position="60"/>
    </location>
</feature>
<evidence type="ECO:0000259" key="11">
    <source>
        <dbReference type="PROSITE" id="PS50071"/>
    </source>
</evidence>
<evidence type="ECO:0000256" key="5">
    <source>
        <dbReference type="ARBA" id="ARBA00023155"/>
    </source>
</evidence>
<comment type="similarity">
    <text evidence="2">Belongs to the HD-ZIP homeobox family. Class II subfamily.</text>
</comment>
<protein>
    <submittedName>
        <fullName evidence="12">Homeobox-leucine zipper protein HOX19</fullName>
    </submittedName>
</protein>
<proteinExistence type="inferred from homology"/>
<feature type="compositionally biased region" description="Acidic residues" evidence="10">
    <location>
        <begin position="66"/>
        <end position="77"/>
    </location>
</feature>
<feature type="domain" description="Homeobox" evidence="11">
    <location>
        <begin position="143"/>
        <end position="203"/>
    </location>
</feature>
<keyword evidence="4 8" id="KW-0238">DNA-binding</keyword>
<keyword evidence="6" id="KW-0804">Transcription</keyword>
<dbReference type="SUPFAM" id="SSF46689">
    <property type="entry name" value="Homeodomain-like"/>
    <property type="match status" value="1"/>
</dbReference>
<dbReference type="PANTHER" id="PTHR45714:SF62">
    <property type="entry name" value="HOMEOBOX ASSOCIATED LEUCINE ZIPPER PROTEIN"/>
    <property type="match status" value="1"/>
</dbReference>